<gene>
    <name evidence="1" type="ORF">GPUH_LOCUS20388</name>
</gene>
<evidence type="ECO:0000313" key="1">
    <source>
        <dbReference type="EMBL" id="VDN35925.1"/>
    </source>
</evidence>
<reference evidence="1 2" key="2">
    <citation type="submission" date="2018-11" db="EMBL/GenBank/DDBJ databases">
        <authorList>
            <consortium name="Pathogen Informatics"/>
        </authorList>
    </citation>
    <scope>NUCLEOTIDE SEQUENCE [LARGE SCALE GENOMIC DNA]</scope>
</reference>
<organism evidence="3">
    <name type="scientific">Gongylonema pulchrum</name>
    <dbReference type="NCBI Taxonomy" id="637853"/>
    <lineage>
        <taxon>Eukaryota</taxon>
        <taxon>Metazoa</taxon>
        <taxon>Ecdysozoa</taxon>
        <taxon>Nematoda</taxon>
        <taxon>Chromadorea</taxon>
        <taxon>Rhabditida</taxon>
        <taxon>Spirurina</taxon>
        <taxon>Spiruromorpha</taxon>
        <taxon>Spiruroidea</taxon>
        <taxon>Gongylonematidae</taxon>
        <taxon>Gongylonema</taxon>
    </lineage>
</organism>
<sequence length="111" mass="12438">MQSTGLNWSVPANALLSVLLPNERVRYPLSSDVQNEGEENMLAVGRARAIPPSLERLVAENTKGYWENQQFILVNGYPYALPPGSNAEHANIYLENQQHTVENNEDSQVCR</sequence>
<dbReference type="Proteomes" id="UP000271098">
    <property type="component" value="Unassembled WGS sequence"/>
</dbReference>
<evidence type="ECO:0000313" key="2">
    <source>
        <dbReference type="Proteomes" id="UP000271098"/>
    </source>
</evidence>
<name>A0A183EHE7_9BILA</name>
<dbReference type="WBParaSite" id="GPUH_0002041301-mRNA-1">
    <property type="protein sequence ID" value="GPUH_0002041301-mRNA-1"/>
    <property type="gene ID" value="GPUH_0002041301"/>
</dbReference>
<reference evidence="3" key="1">
    <citation type="submission" date="2016-06" db="UniProtKB">
        <authorList>
            <consortium name="WormBaseParasite"/>
        </authorList>
    </citation>
    <scope>IDENTIFICATION</scope>
</reference>
<dbReference type="AlphaFoldDB" id="A0A183EHE7"/>
<evidence type="ECO:0000313" key="3">
    <source>
        <dbReference type="WBParaSite" id="GPUH_0002041301-mRNA-1"/>
    </source>
</evidence>
<keyword evidence="2" id="KW-1185">Reference proteome</keyword>
<accession>A0A183EHE7</accession>
<proteinExistence type="predicted"/>
<dbReference type="EMBL" id="UYRT01090341">
    <property type="protein sequence ID" value="VDN35925.1"/>
    <property type="molecule type" value="Genomic_DNA"/>
</dbReference>
<protein>
    <submittedName>
        <fullName evidence="3">COesterase domain-containing protein</fullName>
    </submittedName>
</protein>